<keyword evidence="3" id="KW-0520">NAD</keyword>
<keyword evidence="2" id="KW-0560">Oxidoreductase</keyword>
<dbReference type="RefSeq" id="WP_171078744.1">
    <property type="nucleotide sequence ID" value="NZ_BNBU01000003.1"/>
</dbReference>
<dbReference type="PRINTS" id="PR00080">
    <property type="entry name" value="SDRFAMILY"/>
</dbReference>
<dbReference type="Proteomes" id="UP000587462">
    <property type="component" value="Unassembled WGS sequence"/>
</dbReference>
<accession>A0A7Y7B0T5</accession>
<gene>
    <name evidence="5" type="ORF">HG542_04675</name>
</gene>
<evidence type="ECO:0000256" key="3">
    <source>
        <dbReference type="ARBA" id="ARBA00023027"/>
    </source>
</evidence>
<dbReference type="NCBIfam" id="NF009466">
    <property type="entry name" value="PRK12826.1-2"/>
    <property type="match status" value="1"/>
</dbReference>
<comment type="similarity">
    <text evidence="1">Belongs to the short-chain dehydrogenases/reductases (SDR) family.</text>
</comment>
<reference evidence="5 6" key="1">
    <citation type="submission" date="2020-04" db="EMBL/GenBank/DDBJ databases">
        <title>Draft Genome Sequence of Streptomyces morookaense DSM 40503, an 8-azaguanine-producing strain.</title>
        <authorList>
            <person name="Qi J."/>
            <person name="Gao J.-M."/>
        </authorList>
    </citation>
    <scope>NUCLEOTIDE SEQUENCE [LARGE SCALE GENOMIC DNA]</scope>
    <source>
        <strain evidence="5 6">DSM 40503</strain>
    </source>
</reference>
<dbReference type="GO" id="GO:0016491">
    <property type="term" value="F:oxidoreductase activity"/>
    <property type="evidence" value="ECO:0007669"/>
    <property type="project" value="UniProtKB-KW"/>
</dbReference>
<feature type="domain" description="Ketoreductase" evidence="4">
    <location>
        <begin position="8"/>
        <end position="188"/>
    </location>
</feature>
<name>A0A7Y7B0T5_STRMO</name>
<evidence type="ECO:0000256" key="2">
    <source>
        <dbReference type="ARBA" id="ARBA00023002"/>
    </source>
</evidence>
<evidence type="ECO:0000259" key="4">
    <source>
        <dbReference type="SMART" id="SM00822"/>
    </source>
</evidence>
<dbReference type="PANTHER" id="PTHR24321">
    <property type="entry name" value="DEHYDROGENASES, SHORT CHAIN"/>
    <property type="match status" value="1"/>
</dbReference>
<dbReference type="InterPro" id="IPR002347">
    <property type="entry name" value="SDR_fam"/>
</dbReference>
<evidence type="ECO:0000313" key="5">
    <source>
        <dbReference type="EMBL" id="NVK76948.1"/>
    </source>
</evidence>
<protein>
    <submittedName>
        <fullName evidence="5">SDR family oxidoreductase</fullName>
    </submittedName>
</protein>
<dbReference type="PROSITE" id="PS00061">
    <property type="entry name" value="ADH_SHORT"/>
    <property type="match status" value="1"/>
</dbReference>
<evidence type="ECO:0000313" key="6">
    <source>
        <dbReference type="Proteomes" id="UP000587462"/>
    </source>
</evidence>
<evidence type="ECO:0000256" key="1">
    <source>
        <dbReference type="ARBA" id="ARBA00006484"/>
    </source>
</evidence>
<sequence length="250" mass="25039">MTGEFTGRTALVTGGASGIGLAVAHRLATGGAAVVVADRNTEAAAAAAAALAATGARSHALTVDVADPGQVEHAVHTAQEVFGALRLAVNCAGVAGRTALTGDLSPEEWRRVIDTNLTGVFNSLRYEIPALLAAGGGAIVNMASVLGTKGFLGSAAYTAAKHAVIGLTRTAAIEYAARNVRINAVGPGFVDTPMIADAGAGVRKMLASLHPAGRLGAPEEVAELTAFLLSDRASFLHGGLHPVDGGYGAR</sequence>
<dbReference type="AlphaFoldDB" id="A0A7Y7B0T5"/>
<proteinExistence type="inferred from homology"/>
<comment type="caution">
    <text evidence="5">The sequence shown here is derived from an EMBL/GenBank/DDBJ whole genome shotgun (WGS) entry which is preliminary data.</text>
</comment>
<dbReference type="InterPro" id="IPR036291">
    <property type="entry name" value="NAD(P)-bd_dom_sf"/>
</dbReference>
<dbReference type="InterPro" id="IPR020904">
    <property type="entry name" value="Sc_DH/Rdtase_CS"/>
</dbReference>
<dbReference type="PRINTS" id="PR00081">
    <property type="entry name" value="GDHRDH"/>
</dbReference>
<dbReference type="Gene3D" id="3.40.50.720">
    <property type="entry name" value="NAD(P)-binding Rossmann-like Domain"/>
    <property type="match status" value="1"/>
</dbReference>
<dbReference type="Pfam" id="PF13561">
    <property type="entry name" value="adh_short_C2"/>
    <property type="match status" value="1"/>
</dbReference>
<keyword evidence="6" id="KW-1185">Reference proteome</keyword>
<dbReference type="SUPFAM" id="SSF51735">
    <property type="entry name" value="NAD(P)-binding Rossmann-fold domains"/>
    <property type="match status" value="1"/>
</dbReference>
<dbReference type="EMBL" id="JABBXF010000008">
    <property type="protein sequence ID" value="NVK76948.1"/>
    <property type="molecule type" value="Genomic_DNA"/>
</dbReference>
<dbReference type="FunFam" id="3.40.50.720:FF:000084">
    <property type="entry name" value="Short-chain dehydrogenase reductase"/>
    <property type="match status" value="1"/>
</dbReference>
<organism evidence="5 6">
    <name type="scientific">Streptomyces morookaense</name>
    <name type="common">Streptoverticillium morookaense</name>
    <dbReference type="NCBI Taxonomy" id="1970"/>
    <lineage>
        <taxon>Bacteria</taxon>
        <taxon>Bacillati</taxon>
        <taxon>Actinomycetota</taxon>
        <taxon>Actinomycetes</taxon>
        <taxon>Kitasatosporales</taxon>
        <taxon>Streptomycetaceae</taxon>
        <taxon>Streptomyces</taxon>
    </lineage>
</organism>
<dbReference type="InterPro" id="IPR057326">
    <property type="entry name" value="KR_dom"/>
</dbReference>
<dbReference type="SMART" id="SM00822">
    <property type="entry name" value="PKS_KR"/>
    <property type="match status" value="1"/>
</dbReference>
<dbReference type="PANTHER" id="PTHR24321:SF8">
    <property type="entry name" value="ESTRADIOL 17-BETA-DEHYDROGENASE 8-RELATED"/>
    <property type="match status" value="1"/>
</dbReference>